<dbReference type="KEGG" id="parq:DSM112329_02680"/>
<evidence type="ECO:0000313" key="3">
    <source>
        <dbReference type="EMBL" id="XAY05820.1"/>
    </source>
</evidence>
<dbReference type="Pfam" id="PF15608">
    <property type="entry name" value="PELOTA_1"/>
    <property type="match status" value="1"/>
</dbReference>
<evidence type="ECO:0000259" key="2">
    <source>
        <dbReference type="Pfam" id="PF15608"/>
    </source>
</evidence>
<name>A0AAU7AWK0_9ACTN</name>
<dbReference type="EMBL" id="CP114014">
    <property type="protein sequence ID" value="XAY05820.1"/>
    <property type="molecule type" value="Genomic_DNA"/>
</dbReference>
<dbReference type="PIRSF" id="PIRSF020979">
    <property type="entry name" value="UCP020979"/>
    <property type="match status" value="1"/>
</dbReference>
<protein>
    <submittedName>
        <fullName evidence="3">Cysteine protease StiP</fullName>
        <ecNumber evidence="3">3.4.22.-</ecNumber>
    </submittedName>
</protein>
<accession>A0AAU7AWK0</accession>
<evidence type="ECO:0000259" key="1">
    <source>
        <dbReference type="Pfam" id="PF11202"/>
    </source>
</evidence>
<dbReference type="GO" id="GO:0006508">
    <property type="term" value="P:proteolysis"/>
    <property type="evidence" value="ECO:0007669"/>
    <property type="project" value="UniProtKB-KW"/>
</dbReference>
<dbReference type="GO" id="GO:0008233">
    <property type="term" value="F:peptidase activity"/>
    <property type="evidence" value="ECO:0007669"/>
    <property type="project" value="UniProtKB-KW"/>
</dbReference>
<proteinExistence type="predicted"/>
<feature type="domain" description="PELOTA RNA-binding" evidence="2">
    <location>
        <begin position="285"/>
        <end position="362"/>
    </location>
</feature>
<organism evidence="3">
    <name type="scientific">Paraconexibacter sp. AEG42_29</name>
    <dbReference type="NCBI Taxonomy" id="2997339"/>
    <lineage>
        <taxon>Bacteria</taxon>
        <taxon>Bacillati</taxon>
        <taxon>Actinomycetota</taxon>
        <taxon>Thermoleophilia</taxon>
        <taxon>Solirubrobacterales</taxon>
        <taxon>Paraconexibacteraceae</taxon>
        <taxon>Paraconexibacter</taxon>
    </lineage>
</organism>
<dbReference type="InterPro" id="IPR048336">
    <property type="entry name" value="StiP-like"/>
</dbReference>
<dbReference type="AlphaFoldDB" id="A0AAU7AWK0"/>
<dbReference type="InterPro" id="IPR028157">
    <property type="entry name" value="PELOTA_dom"/>
</dbReference>
<keyword evidence="3" id="KW-0645">Protease</keyword>
<keyword evidence="3" id="KW-0378">Hydrolase</keyword>
<sequence>MSIPTPPIIGSYVPDDVTMLLTELSDPSLERPVEEREAAMQNGGHYSESLPIEYQPTAEYEALFERLLAGSAARIALLTQVLARRIVAEHHAQPVLVSLARAGTPVGVALRRALTRDGIDAPHYTVSIVRGRGLDRHALDYLAEQYPAERIVFVDGWTGKGAIQWELEEALREYRDAGGADFPATLAVLTDPAHVAQLCASREDELIPSACLNSTVSGLISRTVIRPDLLGPGAFHGVKVYHEFAGRDRSRAYVDAIAAEFDGNASAVDALLAGIPDLAPADGRGLREVQAVQAEHGIDDVHRVKPGIGETTRVLLRRMPDRILVDPRHADRLEHILVLARDRGVPIVERENDVYACFGLIADKSDGA</sequence>
<reference evidence="3" key="1">
    <citation type="submission" date="2022-12" db="EMBL/GenBank/DDBJ databases">
        <title>Paraconexibacter alkalitolerans sp. nov. and Baekduia alba sp. nov., isolated from soil and emended description of the genera Paraconexibacter (Chun et al., 2020) and Baekduia (An et al., 2020).</title>
        <authorList>
            <person name="Vieira S."/>
            <person name="Huber K.J."/>
            <person name="Geppert A."/>
            <person name="Wolf J."/>
            <person name="Neumann-Schaal M."/>
            <person name="Muesken M."/>
            <person name="Overmann J."/>
        </authorList>
    </citation>
    <scope>NUCLEOTIDE SEQUENCE</scope>
    <source>
        <strain evidence="3">AEG42_29</strain>
    </source>
</reference>
<gene>
    <name evidence="3" type="primary">stiP</name>
    <name evidence="3" type="ORF">DSM112329_02680</name>
</gene>
<dbReference type="EC" id="3.4.22.-" evidence="3"/>
<dbReference type="RefSeq" id="WP_354702323.1">
    <property type="nucleotide sequence ID" value="NZ_CP114014.1"/>
</dbReference>
<dbReference type="InterPro" id="IPR011215">
    <property type="entry name" value="StiP_N"/>
</dbReference>
<dbReference type="Pfam" id="PF11202">
    <property type="entry name" value="StiP"/>
    <property type="match status" value="1"/>
</dbReference>
<feature type="domain" description="Cysteine protease StiP N-terminal" evidence="1">
    <location>
        <begin position="10"/>
        <end position="257"/>
    </location>
</feature>